<keyword evidence="3" id="KW-1185">Reference proteome</keyword>
<accession>A0AAD8PND5</accession>
<feature type="compositionally biased region" description="Basic and acidic residues" evidence="1">
    <location>
        <begin position="1"/>
        <end position="18"/>
    </location>
</feature>
<evidence type="ECO:0000256" key="1">
    <source>
        <dbReference type="SAM" id="MobiDB-lite"/>
    </source>
</evidence>
<feature type="compositionally biased region" description="Polar residues" evidence="1">
    <location>
        <begin position="25"/>
        <end position="35"/>
    </location>
</feature>
<dbReference type="Proteomes" id="UP001230504">
    <property type="component" value="Unassembled WGS sequence"/>
</dbReference>
<dbReference type="EMBL" id="JAHLJV010000093">
    <property type="protein sequence ID" value="KAK1573369.1"/>
    <property type="molecule type" value="Genomic_DNA"/>
</dbReference>
<proteinExistence type="predicted"/>
<protein>
    <submittedName>
        <fullName evidence="2">Uncharacterized protein</fullName>
    </submittedName>
</protein>
<reference evidence="2" key="1">
    <citation type="submission" date="2021-06" db="EMBL/GenBank/DDBJ databases">
        <title>Comparative genomics, transcriptomics and evolutionary studies reveal genomic signatures of adaptation to plant cell wall in hemibiotrophic fungi.</title>
        <authorList>
            <consortium name="DOE Joint Genome Institute"/>
            <person name="Baroncelli R."/>
            <person name="Diaz J.F."/>
            <person name="Benocci T."/>
            <person name="Peng M."/>
            <person name="Battaglia E."/>
            <person name="Haridas S."/>
            <person name="Andreopoulos W."/>
            <person name="Labutti K."/>
            <person name="Pangilinan J."/>
            <person name="Floch G.L."/>
            <person name="Makela M.R."/>
            <person name="Henrissat B."/>
            <person name="Grigoriev I.V."/>
            <person name="Crouch J.A."/>
            <person name="De Vries R.P."/>
            <person name="Sukno S.A."/>
            <person name="Thon M.R."/>
        </authorList>
    </citation>
    <scope>NUCLEOTIDE SEQUENCE</scope>
    <source>
        <strain evidence="2">CBS 125086</strain>
    </source>
</reference>
<sequence length="168" mass="18325">MQHEAGKGDETRKKRDSYGDDNGNVGCQSSSIVSTESPSGVRLSYRFRALTAQHLGCQWLLQWSALLDLGDISEREARWQGLAVRERDVEVSYSYDAPLGPLYKSLSKRTSGLDADLGGITPRASGAFGPFARVLRTGIWSASILESASFASCCLQAQDKKSRESETS</sequence>
<dbReference type="GeneID" id="85444588"/>
<organism evidence="2 3">
    <name type="scientific">Colletotrichum navitas</name>
    <dbReference type="NCBI Taxonomy" id="681940"/>
    <lineage>
        <taxon>Eukaryota</taxon>
        <taxon>Fungi</taxon>
        <taxon>Dikarya</taxon>
        <taxon>Ascomycota</taxon>
        <taxon>Pezizomycotina</taxon>
        <taxon>Sordariomycetes</taxon>
        <taxon>Hypocreomycetidae</taxon>
        <taxon>Glomerellales</taxon>
        <taxon>Glomerellaceae</taxon>
        <taxon>Colletotrichum</taxon>
        <taxon>Colletotrichum graminicola species complex</taxon>
    </lineage>
</organism>
<evidence type="ECO:0000313" key="2">
    <source>
        <dbReference type="EMBL" id="KAK1573369.1"/>
    </source>
</evidence>
<feature type="region of interest" description="Disordered" evidence="1">
    <location>
        <begin position="1"/>
        <end position="35"/>
    </location>
</feature>
<evidence type="ECO:0000313" key="3">
    <source>
        <dbReference type="Proteomes" id="UP001230504"/>
    </source>
</evidence>
<gene>
    <name evidence="2" type="ORF">LY79DRAFT_583693</name>
</gene>
<dbReference type="AlphaFoldDB" id="A0AAD8PND5"/>
<name>A0AAD8PND5_9PEZI</name>
<dbReference type="RefSeq" id="XP_060409001.1">
    <property type="nucleotide sequence ID" value="XM_060560348.1"/>
</dbReference>
<comment type="caution">
    <text evidence="2">The sequence shown here is derived from an EMBL/GenBank/DDBJ whole genome shotgun (WGS) entry which is preliminary data.</text>
</comment>